<proteinExistence type="predicted"/>
<dbReference type="EMBL" id="ML208680">
    <property type="protein sequence ID" value="TFK61244.1"/>
    <property type="molecule type" value="Genomic_DNA"/>
</dbReference>
<sequence>MRVRVWVDASTPEDPPAPLPNGVHEVDLAFCQCPGSDERSNQLLQFGWFPATTQQPRTAATLRVLKYFQILSFESKCSAFEFYETLKRMTDNSGTRPLRNRYPAFLRMIREYRNIKMLKRAGRAHDVTGIDGTKLGECAVLCPACPHPGLNLPSDWESQPVDKL</sequence>
<evidence type="ECO:0000313" key="2">
    <source>
        <dbReference type="Proteomes" id="UP000308600"/>
    </source>
</evidence>
<keyword evidence="2" id="KW-1185">Reference proteome</keyword>
<reference evidence="1 2" key="1">
    <citation type="journal article" date="2019" name="Nat. Ecol. Evol.">
        <title>Megaphylogeny resolves global patterns of mushroom evolution.</title>
        <authorList>
            <person name="Varga T."/>
            <person name="Krizsan K."/>
            <person name="Foldi C."/>
            <person name="Dima B."/>
            <person name="Sanchez-Garcia M."/>
            <person name="Sanchez-Ramirez S."/>
            <person name="Szollosi G.J."/>
            <person name="Szarkandi J.G."/>
            <person name="Papp V."/>
            <person name="Albert L."/>
            <person name="Andreopoulos W."/>
            <person name="Angelini C."/>
            <person name="Antonin V."/>
            <person name="Barry K.W."/>
            <person name="Bougher N.L."/>
            <person name="Buchanan P."/>
            <person name="Buyck B."/>
            <person name="Bense V."/>
            <person name="Catcheside P."/>
            <person name="Chovatia M."/>
            <person name="Cooper J."/>
            <person name="Damon W."/>
            <person name="Desjardin D."/>
            <person name="Finy P."/>
            <person name="Geml J."/>
            <person name="Haridas S."/>
            <person name="Hughes K."/>
            <person name="Justo A."/>
            <person name="Karasinski D."/>
            <person name="Kautmanova I."/>
            <person name="Kiss B."/>
            <person name="Kocsube S."/>
            <person name="Kotiranta H."/>
            <person name="LaButti K.M."/>
            <person name="Lechner B.E."/>
            <person name="Liimatainen K."/>
            <person name="Lipzen A."/>
            <person name="Lukacs Z."/>
            <person name="Mihaltcheva S."/>
            <person name="Morgado L.N."/>
            <person name="Niskanen T."/>
            <person name="Noordeloos M.E."/>
            <person name="Ohm R.A."/>
            <person name="Ortiz-Santana B."/>
            <person name="Ovrebo C."/>
            <person name="Racz N."/>
            <person name="Riley R."/>
            <person name="Savchenko A."/>
            <person name="Shiryaev A."/>
            <person name="Soop K."/>
            <person name="Spirin V."/>
            <person name="Szebenyi C."/>
            <person name="Tomsovsky M."/>
            <person name="Tulloss R.E."/>
            <person name="Uehling J."/>
            <person name="Grigoriev I.V."/>
            <person name="Vagvolgyi C."/>
            <person name="Papp T."/>
            <person name="Martin F.M."/>
            <person name="Miettinen O."/>
            <person name="Hibbett D.S."/>
            <person name="Nagy L.G."/>
        </authorList>
    </citation>
    <scope>NUCLEOTIDE SEQUENCE [LARGE SCALE GENOMIC DNA]</scope>
    <source>
        <strain evidence="1 2">NL-1719</strain>
    </source>
</reference>
<organism evidence="1 2">
    <name type="scientific">Pluteus cervinus</name>
    <dbReference type="NCBI Taxonomy" id="181527"/>
    <lineage>
        <taxon>Eukaryota</taxon>
        <taxon>Fungi</taxon>
        <taxon>Dikarya</taxon>
        <taxon>Basidiomycota</taxon>
        <taxon>Agaricomycotina</taxon>
        <taxon>Agaricomycetes</taxon>
        <taxon>Agaricomycetidae</taxon>
        <taxon>Agaricales</taxon>
        <taxon>Pluteineae</taxon>
        <taxon>Pluteaceae</taxon>
        <taxon>Pluteus</taxon>
    </lineage>
</organism>
<protein>
    <submittedName>
        <fullName evidence="1">Uncharacterized protein</fullName>
    </submittedName>
</protein>
<name>A0ACD3A773_9AGAR</name>
<evidence type="ECO:0000313" key="1">
    <source>
        <dbReference type="EMBL" id="TFK61244.1"/>
    </source>
</evidence>
<gene>
    <name evidence="1" type="ORF">BDN72DRAFT_778450</name>
</gene>
<dbReference type="Proteomes" id="UP000308600">
    <property type="component" value="Unassembled WGS sequence"/>
</dbReference>
<accession>A0ACD3A773</accession>